<dbReference type="Proteomes" id="UP000243406">
    <property type="component" value="Unassembled WGS sequence"/>
</dbReference>
<sequence>MENLIGNMINANNKFYFSFFSLGFYFYSAGYFAFQKSYKNPMRYSLYYPQVLQH</sequence>
<name>A0A1T5BN26_9FIRM</name>
<feature type="transmembrane region" description="Helical" evidence="1">
    <location>
        <begin position="15"/>
        <end position="34"/>
    </location>
</feature>
<keyword evidence="3" id="KW-1185">Reference proteome</keyword>
<dbReference type="AlphaFoldDB" id="A0A1T5BN26"/>
<accession>A0A1T5BN26</accession>
<evidence type="ECO:0000313" key="2">
    <source>
        <dbReference type="EMBL" id="SKB48691.1"/>
    </source>
</evidence>
<keyword evidence="1" id="KW-1133">Transmembrane helix</keyword>
<dbReference type="EMBL" id="FUYN01000003">
    <property type="protein sequence ID" value="SKB48691.1"/>
    <property type="molecule type" value="Genomic_DNA"/>
</dbReference>
<gene>
    <name evidence="2" type="ORF">SAMN02745120_1748</name>
</gene>
<keyword evidence="1" id="KW-0472">Membrane</keyword>
<evidence type="ECO:0000256" key="1">
    <source>
        <dbReference type="SAM" id="Phobius"/>
    </source>
</evidence>
<organism evidence="2 3">
    <name type="scientific">Acetoanaerobium noterae</name>
    <dbReference type="NCBI Taxonomy" id="745369"/>
    <lineage>
        <taxon>Bacteria</taxon>
        <taxon>Bacillati</taxon>
        <taxon>Bacillota</taxon>
        <taxon>Clostridia</taxon>
        <taxon>Peptostreptococcales</taxon>
        <taxon>Filifactoraceae</taxon>
        <taxon>Acetoanaerobium</taxon>
    </lineage>
</organism>
<keyword evidence="1" id="KW-0812">Transmembrane</keyword>
<protein>
    <submittedName>
        <fullName evidence="2">Uncharacterized protein</fullName>
    </submittedName>
</protein>
<evidence type="ECO:0000313" key="3">
    <source>
        <dbReference type="Proteomes" id="UP000243406"/>
    </source>
</evidence>
<proteinExistence type="predicted"/>
<reference evidence="3" key="1">
    <citation type="submission" date="2017-02" db="EMBL/GenBank/DDBJ databases">
        <authorList>
            <person name="Varghese N."/>
            <person name="Submissions S."/>
        </authorList>
    </citation>
    <scope>NUCLEOTIDE SEQUENCE [LARGE SCALE GENOMIC DNA]</scope>
    <source>
        <strain evidence="3">ATCC 35199</strain>
    </source>
</reference>